<dbReference type="PANTHER" id="PTHR30627:SF24">
    <property type="entry name" value="PENICILLIN-BINDING PROTEIN 4B"/>
    <property type="match status" value="1"/>
</dbReference>
<evidence type="ECO:0000313" key="3">
    <source>
        <dbReference type="EMBL" id="ALX06184.1"/>
    </source>
</evidence>
<proteinExistence type="predicted"/>
<dbReference type="STRING" id="2041.AERYTH_16515"/>
<dbReference type="SUPFAM" id="SSF56601">
    <property type="entry name" value="beta-lactamase/transpeptidase-like"/>
    <property type="match status" value="1"/>
</dbReference>
<dbReference type="GO" id="GO:0071972">
    <property type="term" value="F:peptidoglycan L,D-transpeptidase activity"/>
    <property type="evidence" value="ECO:0007669"/>
    <property type="project" value="TreeGrafter"/>
</dbReference>
<dbReference type="InterPro" id="IPR054120">
    <property type="entry name" value="PBPA_dimer"/>
</dbReference>
<dbReference type="EMBL" id="CP011502">
    <property type="protein sequence ID" value="ALX06184.1"/>
    <property type="molecule type" value="Genomic_DNA"/>
</dbReference>
<dbReference type="RefSeq" id="WP_067860878.1">
    <property type="nucleotide sequence ID" value="NZ_CP011502.1"/>
</dbReference>
<keyword evidence="3" id="KW-0132">Cell division</keyword>
<evidence type="ECO:0000259" key="1">
    <source>
        <dbReference type="Pfam" id="PF00905"/>
    </source>
</evidence>
<dbReference type="PANTHER" id="PTHR30627">
    <property type="entry name" value="PEPTIDOGLYCAN D,D-TRANSPEPTIDASE"/>
    <property type="match status" value="1"/>
</dbReference>
<dbReference type="Gene3D" id="3.40.710.10">
    <property type="entry name" value="DD-peptidase/beta-lactamase superfamily"/>
    <property type="match status" value="1"/>
</dbReference>
<dbReference type="GO" id="GO:0005886">
    <property type="term" value="C:plasma membrane"/>
    <property type="evidence" value="ECO:0007669"/>
    <property type="project" value="TreeGrafter"/>
</dbReference>
<dbReference type="InterPro" id="IPR050515">
    <property type="entry name" value="Beta-lactam/transpept"/>
</dbReference>
<dbReference type="OrthoDB" id="9766847at2"/>
<dbReference type="Proteomes" id="UP000067689">
    <property type="component" value="Chromosome"/>
</dbReference>
<sequence length="489" mass="51380">MNKPIRNLAVACLVLFAALLINVNYVQFVEAGDLNARQGNKRVIDADFSRDRGAILVGDEPVAESKPSKDQYKFQRVYPQSTLYAPLTGYFSYIYGSANLERSQNQVLSGSDNRLFVSRVVDLLANKKPQGGSVELTINPRAQKVAASGLEALGEGTKGAVAALDPKTGAVLAMVSQPSYDPNVLASHDFSKVTEAMKRLQANEDDPLTNRATQQILPPGSTFKLVTAAAALEDLNLKADSRVKGGASLSFPGIQYTLPNENGGNCGGDPITFEQALQVSCNVSFGDLAGKIGQDKLDEQARKFGFGTDPLEGLASNASQFTAEGTDLEAPQLAQSGIGQFEVAATPLQMAMVGAGIANDGVVMKPQVVKSVRSPSLRVLDSLEPEELDRAMSADNAAILRSMMVATVQSGTATSAQIPGVQVGAKTGTAQSTPDRPPYAWFVALAPANDPKVAVAVVVESSSTARNEIAGGRLAGPIARSVIEAVLGE</sequence>
<dbReference type="KEGG" id="aer:AERYTH_16515"/>
<feature type="domain" description="Penicillin binding protein A dimerisation" evidence="2">
    <location>
        <begin position="52"/>
        <end position="134"/>
    </location>
</feature>
<keyword evidence="3" id="KW-0131">Cell cycle</keyword>
<dbReference type="Pfam" id="PF21922">
    <property type="entry name" value="PBP_dimer_2"/>
    <property type="match status" value="1"/>
</dbReference>
<gene>
    <name evidence="3" type="ORF">AERYTH_16515</name>
</gene>
<protein>
    <submittedName>
        <fullName evidence="3">Cell division protein FtsI</fullName>
    </submittedName>
</protein>
<dbReference type="AlphaFoldDB" id="A0A0U3T6F5"/>
<name>A0A0U3T6F5_9ACTN</name>
<reference evidence="3 4" key="1">
    <citation type="journal article" date="1991" name="Int. J. Syst. Bacteriol.">
        <title>Description of the erythromycin-producing bacterium Arthrobacter sp. strain NRRL B-3381 as Aeromicrobium erythreum gen. nov., sp. nov.</title>
        <authorList>
            <person name="Miller E.S."/>
            <person name="Woese C.R."/>
            <person name="Brenner S."/>
        </authorList>
    </citation>
    <scope>NUCLEOTIDE SEQUENCE [LARGE SCALE GENOMIC DNA]</scope>
    <source>
        <strain evidence="3 4">AR18</strain>
    </source>
</reference>
<feature type="domain" description="Penicillin-binding protein transpeptidase" evidence="1">
    <location>
        <begin position="159"/>
        <end position="484"/>
    </location>
</feature>
<evidence type="ECO:0000313" key="4">
    <source>
        <dbReference type="Proteomes" id="UP000067689"/>
    </source>
</evidence>
<dbReference type="InterPro" id="IPR036138">
    <property type="entry name" value="PBP_dimer_sf"/>
</dbReference>
<dbReference type="PATRIC" id="fig|2041.4.peg.3455"/>
<dbReference type="Pfam" id="PF00905">
    <property type="entry name" value="Transpeptidase"/>
    <property type="match status" value="1"/>
</dbReference>
<dbReference type="GO" id="GO:0071555">
    <property type="term" value="P:cell wall organization"/>
    <property type="evidence" value="ECO:0007669"/>
    <property type="project" value="TreeGrafter"/>
</dbReference>
<evidence type="ECO:0000259" key="2">
    <source>
        <dbReference type="Pfam" id="PF21922"/>
    </source>
</evidence>
<dbReference type="GO" id="GO:0051301">
    <property type="term" value="P:cell division"/>
    <property type="evidence" value="ECO:0007669"/>
    <property type="project" value="UniProtKB-KW"/>
</dbReference>
<dbReference type="GO" id="GO:0008658">
    <property type="term" value="F:penicillin binding"/>
    <property type="evidence" value="ECO:0007669"/>
    <property type="project" value="InterPro"/>
</dbReference>
<dbReference type="Gene3D" id="3.90.1310.10">
    <property type="entry name" value="Penicillin-binding protein 2a (Domain 2)"/>
    <property type="match status" value="1"/>
</dbReference>
<accession>A0A0U3T6F5</accession>
<dbReference type="InterPro" id="IPR001460">
    <property type="entry name" value="PCN-bd_Tpept"/>
</dbReference>
<dbReference type="SUPFAM" id="SSF56519">
    <property type="entry name" value="Penicillin binding protein dimerisation domain"/>
    <property type="match status" value="1"/>
</dbReference>
<keyword evidence="4" id="KW-1185">Reference proteome</keyword>
<organism evidence="3 4">
    <name type="scientific">Aeromicrobium erythreum</name>
    <dbReference type="NCBI Taxonomy" id="2041"/>
    <lineage>
        <taxon>Bacteria</taxon>
        <taxon>Bacillati</taxon>
        <taxon>Actinomycetota</taxon>
        <taxon>Actinomycetes</taxon>
        <taxon>Propionibacteriales</taxon>
        <taxon>Nocardioidaceae</taxon>
        <taxon>Aeromicrobium</taxon>
    </lineage>
</organism>
<dbReference type="InterPro" id="IPR012338">
    <property type="entry name" value="Beta-lactam/transpept-like"/>
</dbReference>